<evidence type="ECO:0000256" key="4">
    <source>
        <dbReference type="ARBA" id="ARBA00022692"/>
    </source>
</evidence>
<feature type="domain" description="Major facilitator superfamily (MFS) profile" evidence="8">
    <location>
        <begin position="14"/>
        <end position="408"/>
    </location>
</feature>
<name>A0ABV4DX44_9CLOT</name>
<organism evidence="9 10">
    <name type="scientific">Clostridium lapidicellarium</name>
    <dbReference type="NCBI Taxonomy" id="3240931"/>
    <lineage>
        <taxon>Bacteria</taxon>
        <taxon>Bacillati</taxon>
        <taxon>Bacillota</taxon>
        <taxon>Clostridia</taxon>
        <taxon>Eubacteriales</taxon>
        <taxon>Clostridiaceae</taxon>
        <taxon>Clostridium</taxon>
    </lineage>
</organism>
<feature type="transmembrane region" description="Helical" evidence="7">
    <location>
        <begin position="322"/>
        <end position="345"/>
    </location>
</feature>
<feature type="transmembrane region" description="Helical" evidence="7">
    <location>
        <begin position="104"/>
        <end position="121"/>
    </location>
</feature>
<dbReference type="RefSeq" id="WP_294182319.1">
    <property type="nucleotide sequence ID" value="NZ_JBGFFE010000011.1"/>
</dbReference>
<keyword evidence="3" id="KW-1003">Cell membrane</keyword>
<dbReference type="SUPFAM" id="SSF103473">
    <property type="entry name" value="MFS general substrate transporter"/>
    <property type="match status" value="1"/>
</dbReference>
<sequence>MGNKNNNSRNIKIAFALVTGLFFLWGLSYGLLDVMNKNFQNQLGITKATSGLVQAAYFGGYFIIATPASLIARHYGYKGGIIMGLFLYAVGALLIVPASNAHSFTIFLGAFFVIACGLGSLETNANPYITKLGDDENAAFRINVAQSFNGVGQFLGPIIGGSLFLSITTSNNISKNMHNVQKVYIFIAAIVACMLFIFLVAKLPEGSEVSGEDTSVEGKGTYSELLKYKHFKLGTLAQCLYICAQVGAGAFFINYSVEHWSGLSDSKAAYFYSIALVAFMVGRIITTPLMKKFSASKILGIYSTFNVMLMIFLNFATGSLSIFLLIASFFFMSISFPTIFALSVVKIPENLVKTASSILTMSLIGGAIMPFLMGRVADNFGTAAAYLLILPCFLYVAWFGFKGCKVEEGCKIEKGGIKNA</sequence>
<evidence type="ECO:0000256" key="2">
    <source>
        <dbReference type="ARBA" id="ARBA00022448"/>
    </source>
</evidence>
<dbReference type="Proteomes" id="UP001565220">
    <property type="component" value="Unassembled WGS sequence"/>
</dbReference>
<dbReference type="PANTHER" id="PTHR43702">
    <property type="entry name" value="L-FUCOSE-PROTON SYMPORTER"/>
    <property type="match status" value="1"/>
</dbReference>
<evidence type="ECO:0000256" key="3">
    <source>
        <dbReference type="ARBA" id="ARBA00022475"/>
    </source>
</evidence>
<evidence type="ECO:0000256" key="5">
    <source>
        <dbReference type="ARBA" id="ARBA00022989"/>
    </source>
</evidence>
<reference evidence="9 10" key="1">
    <citation type="submission" date="2024-08" db="EMBL/GenBank/DDBJ databases">
        <title>Clostridium lapicellarii sp. nov., and Clostridium renhuaiense sp. nov., two species isolated from the mud in a fermentation cellar used for producing sauce-flavour Chinese liquors.</title>
        <authorList>
            <person name="Yang F."/>
            <person name="Wang H."/>
            <person name="Chen L.Q."/>
            <person name="Zhou N."/>
            <person name="Lu J.J."/>
            <person name="Pu X.X."/>
            <person name="Wan B."/>
            <person name="Wang L."/>
            <person name="Liu S.J."/>
        </authorList>
    </citation>
    <scope>NUCLEOTIDE SEQUENCE [LARGE SCALE GENOMIC DNA]</scope>
    <source>
        <strain evidence="9 10">MT-113</strain>
    </source>
</reference>
<dbReference type="CDD" id="cd17394">
    <property type="entry name" value="MFS_FucP_like"/>
    <property type="match status" value="1"/>
</dbReference>
<dbReference type="EMBL" id="JBGFFE010000011">
    <property type="protein sequence ID" value="MEY8763813.1"/>
    <property type="molecule type" value="Genomic_DNA"/>
</dbReference>
<dbReference type="Gene3D" id="1.20.1250.20">
    <property type="entry name" value="MFS general substrate transporter like domains"/>
    <property type="match status" value="2"/>
</dbReference>
<feature type="transmembrane region" description="Helical" evidence="7">
    <location>
        <begin position="298"/>
        <end position="316"/>
    </location>
</feature>
<evidence type="ECO:0000256" key="7">
    <source>
        <dbReference type="SAM" id="Phobius"/>
    </source>
</evidence>
<evidence type="ECO:0000259" key="8">
    <source>
        <dbReference type="PROSITE" id="PS50850"/>
    </source>
</evidence>
<feature type="transmembrane region" description="Helical" evidence="7">
    <location>
        <begin position="383"/>
        <end position="401"/>
    </location>
</feature>
<evidence type="ECO:0000256" key="1">
    <source>
        <dbReference type="ARBA" id="ARBA00004429"/>
    </source>
</evidence>
<feature type="transmembrane region" description="Helical" evidence="7">
    <location>
        <begin position="52"/>
        <end position="72"/>
    </location>
</feature>
<proteinExistence type="predicted"/>
<feature type="transmembrane region" description="Helical" evidence="7">
    <location>
        <begin position="357"/>
        <end position="377"/>
    </location>
</feature>
<dbReference type="InterPro" id="IPR011701">
    <property type="entry name" value="MFS"/>
</dbReference>
<feature type="transmembrane region" description="Helical" evidence="7">
    <location>
        <begin position="79"/>
        <end position="98"/>
    </location>
</feature>
<dbReference type="PANTHER" id="PTHR43702:SF3">
    <property type="entry name" value="PROTEIN TSGA"/>
    <property type="match status" value="1"/>
</dbReference>
<accession>A0ABV4DX44</accession>
<dbReference type="InterPro" id="IPR020846">
    <property type="entry name" value="MFS_dom"/>
</dbReference>
<evidence type="ECO:0000256" key="6">
    <source>
        <dbReference type="ARBA" id="ARBA00023136"/>
    </source>
</evidence>
<keyword evidence="4 7" id="KW-0812">Transmembrane</keyword>
<gene>
    <name evidence="9" type="ORF">AB8S09_09190</name>
</gene>
<feature type="transmembrane region" description="Helical" evidence="7">
    <location>
        <begin position="183"/>
        <end position="201"/>
    </location>
</feature>
<dbReference type="InterPro" id="IPR036259">
    <property type="entry name" value="MFS_trans_sf"/>
</dbReference>
<comment type="caution">
    <text evidence="9">The sequence shown here is derived from an EMBL/GenBank/DDBJ whole genome shotgun (WGS) entry which is preliminary data.</text>
</comment>
<evidence type="ECO:0000313" key="10">
    <source>
        <dbReference type="Proteomes" id="UP001565220"/>
    </source>
</evidence>
<dbReference type="InterPro" id="IPR050375">
    <property type="entry name" value="MFS_TsgA-like"/>
</dbReference>
<evidence type="ECO:0000313" key="9">
    <source>
        <dbReference type="EMBL" id="MEY8763813.1"/>
    </source>
</evidence>
<comment type="subcellular location">
    <subcellularLocation>
        <location evidence="1">Cell inner membrane</location>
        <topology evidence="1">Multi-pass membrane protein</topology>
    </subcellularLocation>
</comment>
<keyword evidence="6 7" id="KW-0472">Membrane</keyword>
<feature type="transmembrane region" description="Helical" evidence="7">
    <location>
        <begin position="12"/>
        <end position="32"/>
    </location>
</feature>
<keyword evidence="2" id="KW-0813">Transport</keyword>
<protein>
    <submittedName>
        <fullName evidence="9">Sugar MFS transporter</fullName>
    </submittedName>
</protein>
<feature type="transmembrane region" description="Helical" evidence="7">
    <location>
        <begin position="269"/>
        <end position="286"/>
    </location>
</feature>
<keyword evidence="5 7" id="KW-1133">Transmembrane helix</keyword>
<keyword evidence="10" id="KW-1185">Reference proteome</keyword>
<dbReference type="PROSITE" id="PS50850">
    <property type="entry name" value="MFS"/>
    <property type="match status" value="1"/>
</dbReference>
<dbReference type="Pfam" id="PF07690">
    <property type="entry name" value="MFS_1"/>
    <property type="match status" value="1"/>
</dbReference>